<name>A0A923N3X8_9FLAO</name>
<evidence type="ECO:0000256" key="1">
    <source>
        <dbReference type="SAM" id="Phobius"/>
    </source>
</evidence>
<reference evidence="2 3" key="1">
    <citation type="submission" date="2020-08" db="EMBL/GenBank/DDBJ databases">
        <title>Description of novel Flavobacterium F-392 isolate.</title>
        <authorList>
            <person name="Saticioglu I.B."/>
            <person name="Duman M."/>
            <person name="Altun S."/>
        </authorList>
    </citation>
    <scope>NUCLEOTIDE SEQUENCE [LARGE SCALE GENOMIC DNA]</scope>
    <source>
        <strain evidence="2 3">F-392</strain>
    </source>
</reference>
<keyword evidence="1" id="KW-1133">Transmembrane helix</keyword>
<proteinExistence type="predicted"/>
<keyword evidence="1" id="KW-0472">Membrane</keyword>
<accession>A0A923N3X8</accession>
<evidence type="ECO:0000313" key="3">
    <source>
        <dbReference type="Proteomes" id="UP000641454"/>
    </source>
</evidence>
<keyword evidence="3" id="KW-1185">Reference proteome</keyword>
<gene>
    <name evidence="2" type="ORF">H8R25_16945</name>
</gene>
<dbReference type="Proteomes" id="UP000641454">
    <property type="component" value="Unassembled WGS sequence"/>
</dbReference>
<comment type="caution">
    <text evidence="2">The sequence shown here is derived from an EMBL/GenBank/DDBJ whole genome shotgun (WGS) entry which is preliminary data.</text>
</comment>
<keyword evidence="1" id="KW-0812">Transmembrane</keyword>
<dbReference type="AlphaFoldDB" id="A0A923N3X8"/>
<feature type="transmembrane region" description="Helical" evidence="1">
    <location>
        <begin position="50"/>
        <end position="68"/>
    </location>
</feature>
<dbReference type="EMBL" id="JACRUL010000073">
    <property type="protein sequence ID" value="MBC5846109.1"/>
    <property type="molecule type" value="Genomic_DNA"/>
</dbReference>
<organism evidence="2 3">
    <name type="scientific">Flavobacterium muglaense</name>
    <dbReference type="NCBI Taxonomy" id="2764716"/>
    <lineage>
        <taxon>Bacteria</taxon>
        <taxon>Pseudomonadati</taxon>
        <taxon>Bacteroidota</taxon>
        <taxon>Flavobacteriia</taxon>
        <taxon>Flavobacteriales</taxon>
        <taxon>Flavobacteriaceae</taxon>
        <taxon>Flavobacterium</taxon>
    </lineage>
</organism>
<evidence type="ECO:0000313" key="2">
    <source>
        <dbReference type="EMBL" id="MBC5846109.1"/>
    </source>
</evidence>
<sequence>MKEFKLENSDKIKTGFSTPENYFDNFSEQLTQRLNIPAPKVIPFYKKRTTAYMIVAAIFVIALMIPILNTSSAVTTNQELDETSLENYLSYQTNVNQYDLINILDDSDINQINSPIALEDKTIEDMLVDNANLEHLIIE</sequence>
<dbReference type="RefSeq" id="WP_187021441.1">
    <property type="nucleotide sequence ID" value="NZ_JACRUK010000071.1"/>
</dbReference>
<protein>
    <submittedName>
        <fullName evidence="2">Uncharacterized protein</fullName>
    </submittedName>
</protein>